<dbReference type="SMART" id="SM00132">
    <property type="entry name" value="LIM"/>
    <property type="match status" value="2"/>
</dbReference>
<dbReference type="PANTHER" id="PTHR23176">
    <property type="entry name" value="RHO/RAC/CDC GTPASE-ACTIVATING PROTEIN"/>
    <property type="match status" value="1"/>
</dbReference>
<dbReference type="GO" id="GO:0005737">
    <property type="term" value="C:cytoplasm"/>
    <property type="evidence" value="ECO:0007669"/>
    <property type="project" value="TreeGrafter"/>
</dbReference>
<evidence type="ECO:0000256" key="5">
    <source>
        <dbReference type="SAM" id="Coils"/>
    </source>
</evidence>
<dbReference type="SMART" id="SM00109">
    <property type="entry name" value="C1"/>
    <property type="match status" value="1"/>
</dbReference>
<dbReference type="PROSITE" id="PS50023">
    <property type="entry name" value="LIM_DOMAIN_2"/>
    <property type="match status" value="1"/>
</dbReference>
<keyword evidence="1" id="KW-0343">GTPase activation</keyword>
<evidence type="ECO:0000259" key="9">
    <source>
        <dbReference type="PROSITE" id="PS50238"/>
    </source>
</evidence>
<name>A0A8H7RX03_9FUNG</name>
<organism evidence="10 11">
    <name type="scientific">Circinella minor</name>
    <dbReference type="NCBI Taxonomy" id="1195481"/>
    <lineage>
        <taxon>Eukaryota</taxon>
        <taxon>Fungi</taxon>
        <taxon>Fungi incertae sedis</taxon>
        <taxon>Mucoromycota</taxon>
        <taxon>Mucoromycotina</taxon>
        <taxon>Mucoromycetes</taxon>
        <taxon>Mucorales</taxon>
        <taxon>Lichtheimiaceae</taxon>
        <taxon>Circinella</taxon>
    </lineage>
</organism>
<dbReference type="PROSITE" id="PS50081">
    <property type="entry name" value="ZF_DAG_PE_2"/>
    <property type="match status" value="1"/>
</dbReference>
<dbReference type="InterPro" id="IPR046349">
    <property type="entry name" value="C1-like_sf"/>
</dbReference>
<dbReference type="OrthoDB" id="79452at2759"/>
<keyword evidence="11" id="KW-1185">Reference proteome</keyword>
<dbReference type="Pfam" id="PF00620">
    <property type="entry name" value="RhoGAP"/>
    <property type="match status" value="1"/>
</dbReference>
<comment type="caution">
    <text evidence="10">The sequence shown here is derived from an EMBL/GenBank/DDBJ whole genome shotgun (WGS) entry which is preliminary data.</text>
</comment>
<evidence type="ECO:0000256" key="3">
    <source>
        <dbReference type="ARBA" id="ARBA00022833"/>
    </source>
</evidence>
<feature type="compositionally biased region" description="Polar residues" evidence="6">
    <location>
        <begin position="195"/>
        <end position="207"/>
    </location>
</feature>
<feature type="region of interest" description="Disordered" evidence="6">
    <location>
        <begin position="573"/>
        <end position="636"/>
    </location>
</feature>
<feature type="domain" description="LIM zinc-binding" evidence="7">
    <location>
        <begin position="18"/>
        <end position="80"/>
    </location>
</feature>
<keyword evidence="5" id="KW-0175">Coiled coil</keyword>
<reference evidence="10 11" key="1">
    <citation type="submission" date="2020-12" db="EMBL/GenBank/DDBJ databases">
        <title>Metabolic potential, ecology and presence of endohyphal bacteria is reflected in genomic diversity of Mucoromycotina.</title>
        <authorList>
            <person name="Muszewska A."/>
            <person name="Okrasinska A."/>
            <person name="Steczkiewicz K."/>
            <person name="Drgas O."/>
            <person name="Orlowska M."/>
            <person name="Perlinska-Lenart U."/>
            <person name="Aleksandrzak-Piekarczyk T."/>
            <person name="Szatraj K."/>
            <person name="Zielenkiewicz U."/>
            <person name="Pilsyk S."/>
            <person name="Malc E."/>
            <person name="Mieczkowski P."/>
            <person name="Kruszewska J.S."/>
            <person name="Biernat P."/>
            <person name="Pawlowska J."/>
        </authorList>
    </citation>
    <scope>NUCLEOTIDE SEQUENCE [LARGE SCALE GENOMIC DNA]</scope>
    <source>
        <strain evidence="10 11">CBS 142.35</strain>
    </source>
</reference>
<dbReference type="FunFam" id="1.10.555.10:FF:000043">
    <property type="entry name" value="Rho GTPase activator Rga"/>
    <property type="match status" value="1"/>
</dbReference>
<dbReference type="GO" id="GO:0007165">
    <property type="term" value="P:signal transduction"/>
    <property type="evidence" value="ECO:0007669"/>
    <property type="project" value="InterPro"/>
</dbReference>
<feature type="region of interest" description="Disordered" evidence="6">
    <location>
        <begin position="141"/>
        <end position="163"/>
    </location>
</feature>
<dbReference type="GO" id="GO:0005096">
    <property type="term" value="F:GTPase activator activity"/>
    <property type="evidence" value="ECO:0007669"/>
    <property type="project" value="UniProtKB-KW"/>
</dbReference>
<dbReference type="Proteomes" id="UP000646827">
    <property type="component" value="Unassembled WGS sequence"/>
</dbReference>
<keyword evidence="3 4" id="KW-0862">Zinc</keyword>
<feature type="region of interest" description="Disordered" evidence="6">
    <location>
        <begin position="178"/>
        <end position="207"/>
    </location>
</feature>
<dbReference type="PROSITE" id="PS00479">
    <property type="entry name" value="ZF_DAG_PE_1"/>
    <property type="match status" value="1"/>
</dbReference>
<evidence type="ECO:0000313" key="10">
    <source>
        <dbReference type="EMBL" id="KAG2218569.1"/>
    </source>
</evidence>
<proteinExistence type="predicted"/>
<evidence type="ECO:0000313" key="11">
    <source>
        <dbReference type="Proteomes" id="UP000646827"/>
    </source>
</evidence>
<dbReference type="InterPro" id="IPR000198">
    <property type="entry name" value="RhoGAP_dom"/>
</dbReference>
<dbReference type="AlphaFoldDB" id="A0A8H7RX03"/>
<evidence type="ECO:0000256" key="4">
    <source>
        <dbReference type="PROSITE-ProRule" id="PRU00125"/>
    </source>
</evidence>
<evidence type="ECO:0000256" key="6">
    <source>
        <dbReference type="SAM" id="MobiDB-lite"/>
    </source>
</evidence>
<protein>
    <recommendedName>
        <fullName evidence="12">RhoGAP-domain-containing protein</fullName>
    </recommendedName>
</protein>
<dbReference type="InterPro" id="IPR001781">
    <property type="entry name" value="Znf_LIM"/>
</dbReference>
<dbReference type="PROSITE" id="PS00478">
    <property type="entry name" value="LIM_DOMAIN_1"/>
    <property type="match status" value="2"/>
</dbReference>
<feature type="compositionally biased region" description="Basic residues" evidence="6">
    <location>
        <begin position="925"/>
        <end position="941"/>
    </location>
</feature>
<dbReference type="InterPro" id="IPR008936">
    <property type="entry name" value="Rho_GTPase_activation_prot"/>
</dbReference>
<feature type="compositionally biased region" description="Polar residues" evidence="6">
    <location>
        <begin position="614"/>
        <end position="632"/>
    </location>
</feature>
<dbReference type="PANTHER" id="PTHR23176:SF134">
    <property type="entry name" value="RHO-TYPE GTPASE-ACTIVATING PROTEIN"/>
    <property type="match status" value="1"/>
</dbReference>
<feature type="compositionally biased region" description="Low complexity" evidence="6">
    <location>
        <begin position="241"/>
        <end position="256"/>
    </location>
</feature>
<feature type="region of interest" description="Disordered" evidence="6">
    <location>
        <begin position="241"/>
        <end position="275"/>
    </location>
</feature>
<dbReference type="EMBL" id="JAEPRB010000222">
    <property type="protein sequence ID" value="KAG2218569.1"/>
    <property type="molecule type" value="Genomic_DNA"/>
</dbReference>
<feature type="region of interest" description="Disordered" evidence="6">
    <location>
        <begin position="910"/>
        <end position="953"/>
    </location>
</feature>
<dbReference type="Pfam" id="PF00130">
    <property type="entry name" value="C1_1"/>
    <property type="match status" value="1"/>
</dbReference>
<dbReference type="Gene3D" id="3.30.60.20">
    <property type="match status" value="1"/>
</dbReference>
<dbReference type="SMART" id="SM00324">
    <property type="entry name" value="RhoGAP"/>
    <property type="match status" value="1"/>
</dbReference>
<evidence type="ECO:0000256" key="1">
    <source>
        <dbReference type="ARBA" id="ARBA00022468"/>
    </source>
</evidence>
<dbReference type="InterPro" id="IPR050729">
    <property type="entry name" value="Rho-GAP"/>
</dbReference>
<evidence type="ECO:0008006" key="12">
    <source>
        <dbReference type="Google" id="ProtNLM"/>
    </source>
</evidence>
<dbReference type="PROSITE" id="PS50238">
    <property type="entry name" value="RHOGAP"/>
    <property type="match status" value="1"/>
</dbReference>
<dbReference type="SUPFAM" id="SSF48350">
    <property type="entry name" value="GTPase activation domain, GAP"/>
    <property type="match status" value="1"/>
</dbReference>
<feature type="compositionally biased region" description="Low complexity" evidence="6">
    <location>
        <begin position="144"/>
        <end position="154"/>
    </location>
</feature>
<feature type="domain" description="Phorbol-ester/DAG-type" evidence="8">
    <location>
        <begin position="651"/>
        <end position="699"/>
    </location>
</feature>
<accession>A0A8H7RX03</accession>
<feature type="domain" description="Rho-GAP" evidence="9">
    <location>
        <begin position="716"/>
        <end position="907"/>
    </location>
</feature>
<dbReference type="Pfam" id="PF00412">
    <property type="entry name" value="LIM"/>
    <property type="match status" value="2"/>
</dbReference>
<keyword evidence="4" id="KW-0440">LIM domain</keyword>
<keyword evidence="2 4" id="KW-0479">Metal-binding</keyword>
<feature type="compositionally biased region" description="Low complexity" evidence="6">
    <location>
        <begin position="580"/>
        <end position="594"/>
    </location>
</feature>
<sequence length="965" mass="109507">MDTYHDDTTFVFEENEDPCCNGCMKPIEDGSVVQFGDGIWHFECFRCAKCQKLVECYSNLLLLRDGSPICEDCSYSCHACRKAIKDEAIMTGDEAYHADCFCCVQCNIKIEDLVFTQTSKGIFCTSCHELRKQMRQKRKEERLLLQQQQQQQQQSNDHSSITRDPLYRIQLGLQRGDSLDSLNRGSSNKERRGGISSNDSRMDHNTTTTTAMNILNEKERSNNVILSSRELTELNQMLNTTTGLTEETTTSSTLLENIPSPPRTRGSNSPLSDATFQSLNDIDTVELPTTCIDPPSINDEQHRIIQLERELQSTKSQLKEVDTKFNKIKAISRKALDEFHIVKEGYAAEVSARQNAEALADKLKAELLIYHQASIFGNGEAITLTKEQVEHLGQTKAALERICKDLRINRDELISEITNNAANRLSMDTLWEKSHQAAQMQLRSIHSDIDAAKFGYNRFIKARDDIINEMIMLNTKNAELTSLNNDLSRRVTEREREALAVMAGTSFLTEETKNEQPHLNNTKNENKVQHDSITDNMNGVFLERKSSDHQNVRKVAQRDSISKAEPPKMFKFRRNKFGRRNNSNSKKNTNTNGSGTHGDHKEEITIGVPYDANAVSQPPLTGNMPEPSSRQKSSNELKELEAHAVARGRNGHNFTQTRFLRPTKCDVCNEKMWRVSELKCQDCGYISHFRCMHNVSVSCTGKINPDGTKHEAMFGNDLAAQVQSENRTIPKIVVKCIEAVETRGMDFEGIYRKSGAAGQMRQIQQAFEMGDDTCNLCDENKWNDICAVTSVLKQYFRDLPNPLFTYEMHNKFIDAAKSSSSSDQQFALFQKSIHSLPSENFNTLKYLMQHLDKIQQRNSENLMTTKNLAVIFGPTLMRNRDEGLDIVDMNHKIHAIEYIVNHYKTLFADPTPGQHNHSSPLPSSSHRRHSLSAAARKHHRRELSTDDLLRHIPPAVPAKENAGYI</sequence>
<dbReference type="Gene3D" id="1.10.555.10">
    <property type="entry name" value="Rho GTPase activation protein"/>
    <property type="match status" value="1"/>
</dbReference>
<evidence type="ECO:0000259" key="8">
    <source>
        <dbReference type="PROSITE" id="PS50081"/>
    </source>
</evidence>
<gene>
    <name evidence="10" type="ORF">INT45_014158</name>
</gene>
<evidence type="ECO:0000259" key="7">
    <source>
        <dbReference type="PROSITE" id="PS50023"/>
    </source>
</evidence>
<dbReference type="InterPro" id="IPR002219">
    <property type="entry name" value="PKC_DAG/PE"/>
</dbReference>
<feature type="compositionally biased region" description="Polar residues" evidence="6">
    <location>
        <begin position="265"/>
        <end position="275"/>
    </location>
</feature>
<evidence type="ECO:0000256" key="2">
    <source>
        <dbReference type="ARBA" id="ARBA00022723"/>
    </source>
</evidence>
<dbReference type="GO" id="GO:0046872">
    <property type="term" value="F:metal ion binding"/>
    <property type="evidence" value="ECO:0007669"/>
    <property type="project" value="UniProtKB-KW"/>
</dbReference>
<dbReference type="Gene3D" id="2.10.110.10">
    <property type="entry name" value="Cysteine Rich Protein"/>
    <property type="match status" value="2"/>
</dbReference>
<dbReference type="SUPFAM" id="SSF57889">
    <property type="entry name" value="Cysteine-rich domain"/>
    <property type="match status" value="1"/>
</dbReference>
<feature type="coiled-coil region" evidence="5">
    <location>
        <begin position="297"/>
        <end position="324"/>
    </location>
</feature>